<dbReference type="Gene3D" id="1.10.730.10">
    <property type="entry name" value="Isoleucyl-tRNA Synthetase, Domain 1"/>
    <property type="match status" value="1"/>
</dbReference>
<keyword evidence="14" id="KW-1185">Reference proteome</keyword>
<evidence type="ECO:0000256" key="4">
    <source>
        <dbReference type="ARBA" id="ARBA00022741"/>
    </source>
</evidence>
<keyword evidence="5 9" id="KW-0067">ATP-binding</keyword>
<dbReference type="InterPro" id="IPR008909">
    <property type="entry name" value="DALR_anticod-bd"/>
</dbReference>
<dbReference type="PANTHER" id="PTHR11956:SF5">
    <property type="entry name" value="ARGININE--TRNA LIGASE, CYTOPLASMIC"/>
    <property type="match status" value="1"/>
</dbReference>
<comment type="similarity">
    <text evidence="1 9 10">Belongs to the class-I aminoacyl-tRNA synthetase family.</text>
</comment>
<dbReference type="SUPFAM" id="SSF55190">
    <property type="entry name" value="Arginyl-tRNA synthetase (ArgRS), N-terminal 'additional' domain"/>
    <property type="match status" value="1"/>
</dbReference>
<dbReference type="PANTHER" id="PTHR11956">
    <property type="entry name" value="ARGINYL-TRNA SYNTHETASE"/>
    <property type="match status" value="1"/>
</dbReference>
<evidence type="ECO:0000259" key="11">
    <source>
        <dbReference type="SMART" id="SM00836"/>
    </source>
</evidence>
<evidence type="ECO:0000313" key="13">
    <source>
        <dbReference type="EMBL" id="MFA9461299.1"/>
    </source>
</evidence>
<dbReference type="SUPFAM" id="SSF47323">
    <property type="entry name" value="Anticodon-binding domain of a subclass of class I aminoacyl-tRNA synthetases"/>
    <property type="match status" value="1"/>
</dbReference>
<dbReference type="Pfam" id="PF05746">
    <property type="entry name" value="DALR_1"/>
    <property type="match status" value="1"/>
</dbReference>
<dbReference type="Pfam" id="PF03485">
    <property type="entry name" value="Arg_tRNA_synt_N"/>
    <property type="match status" value="1"/>
</dbReference>
<keyword evidence="4 9" id="KW-0547">Nucleotide-binding</keyword>
<evidence type="ECO:0000256" key="5">
    <source>
        <dbReference type="ARBA" id="ARBA00022840"/>
    </source>
</evidence>
<feature type="domain" description="Arginyl tRNA synthetase N-terminal" evidence="12">
    <location>
        <begin position="3"/>
        <end position="91"/>
    </location>
</feature>
<dbReference type="SMART" id="SM00836">
    <property type="entry name" value="DALR_1"/>
    <property type="match status" value="1"/>
</dbReference>
<organism evidence="13 14">
    <name type="scientific">Thiohalorhabdus methylotrophus</name>
    <dbReference type="NCBI Taxonomy" id="3242694"/>
    <lineage>
        <taxon>Bacteria</taxon>
        <taxon>Pseudomonadati</taxon>
        <taxon>Pseudomonadota</taxon>
        <taxon>Gammaproteobacteria</taxon>
        <taxon>Thiohalorhabdales</taxon>
        <taxon>Thiohalorhabdaceae</taxon>
        <taxon>Thiohalorhabdus</taxon>
    </lineage>
</organism>
<dbReference type="InterPro" id="IPR014729">
    <property type="entry name" value="Rossmann-like_a/b/a_fold"/>
</dbReference>
<evidence type="ECO:0000256" key="1">
    <source>
        <dbReference type="ARBA" id="ARBA00005594"/>
    </source>
</evidence>
<dbReference type="SMART" id="SM01016">
    <property type="entry name" value="Arg_tRNA_synt_N"/>
    <property type="match status" value="1"/>
</dbReference>
<dbReference type="Pfam" id="PF00750">
    <property type="entry name" value="tRNA-synt_1d"/>
    <property type="match status" value="1"/>
</dbReference>
<evidence type="ECO:0000256" key="8">
    <source>
        <dbReference type="ARBA" id="ARBA00049339"/>
    </source>
</evidence>
<dbReference type="InterPro" id="IPR036695">
    <property type="entry name" value="Arg-tRNA-synth_N_sf"/>
</dbReference>
<keyword evidence="3 9" id="KW-0436">Ligase</keyword>
<dbReference type="InterPro" id="IPR001278">
    <property type="entry name" value="Arg-tRNA-ligase"/>
</dbReference>
<evidence type="ECO:0000256" key="10">
    <source>
        <dbReference type="RuleBase" id="RU363038"/>
    </source>
</evidence>
<evidence type="ECO:0000256" key="7">
    <source>
        <dbReference type="ARBA" id="ARBA00023146"/>
    </source>
</evidence>
<dbReference type="Proteomes" id="UP001575181">
    <property type="component" value="Unassembled WGS sequence"/>
</dbReference>
<name>A0ABV4TW07_9GAMM</name>
<dbReference type="GO" id="GO:0004814">
    <property type="term" value="F:arginine-tRNA ligase activity"/>
    <property type="evidence" value="ECO:0007669"/>
    <property type="project" value="UniProtKB-EC"/>
</dbReference>
<dbReference type="InterPro" id="IPR001412">
    <property type="entry name" value="aa-tRNA-synth_I_CS"/>
</dbReference>
<dbReference type="Gene3D" id="3.30.1360.70">
    <property type="entry name" value="Arginyl tRNA synthetase N-terminal domain"/>
    <property type="match status" value="1"/>
</dbReference>
<dbReference type="SUPFAM" id="SSF52374">
    <property type="entry name" value="Nucleotidylyl transferase"/>
    <property type="match status" value="1"/>
</dbReference>
<reference evidence="13 14" key="1">
    <citation type="submission" date="2024-08" db="EMBL/GenBank/DDBJ databases">
        <title>Whole-genome sequencing of halo(alkali)philic microorganisms from hypersaline lakes.</title>
        <authorList>
            <person name="Sorokin D.Y."/>
            <person name="Merkel A.Y."/>
            <person name="Messina E."/>
            <person name="Yakimov M."/>
        </authorList>
    </citation>
    <scope>NUCLEOTIDE SEQUENCE [LARGE SCALE GENOMIC DNA]</scope>
    <source>
        <strain evidence="13 14">Cl-TMA</strain>
    </source>
</reference>
<sequence>MNARLVQLLQAAFGTIQEQGLVPPDTAPEIQVERPREEGHGDFATNLAMRLAKPAGKPPREVAEALVQALPETDALARVEIAGPGFINFHLAESVFQGVVPEVLRAGADYGKSRAGGGERVQVEFVSANPTGPLHVGHGRGAAYGDALARVLDAAGFRVEREYYVNDAGRQMNILAASVMNRYRDLVQGTEGPFPEKGYQGPYIRDIAAEVRTEFGDALDCGFVYADQEGDPEKAMDRHIADIRERIGEEAFRAVTRRALDHILGEIRADLDAFGVRFDTWAHEQEVVDQQAVEKALAHLRENGHLYEADGATWFRSSEFGDEKDRVVIRADGVATYFANDIGYHWSKYTRGYDHLIDIWGADHHGYVPRVKAAMQALGLDPAGLEIQLVQFANLFRNGEKVAMSTRSGQYVTLRELVDEVGRDAARFIYVLRRSDQHMDFDLEVAKQETEDNPVYYIHYAHVRIQSIRAKLEAAGAPAPEAGELAEADVSLLAEEKEGRLLRRLQRFPETVEAAALGREPHRVARFLQEVAAEFHTFYNSHRVLVDDPALLRARLALVEAVRRVLGNGLHMLGVEAPDRM</sequence>
<evidence type="ECO:0000313" key="14">
    <source>
        <dbReference type="Proteomes" id="UP001575181"/>
    </source>
</evidence>
<comment type="subcellular location">
    <subcellularLocation>
        <location evidence="9">Cytoplasm</location>
    </subcellularLocation>
</comment>
<evidence type="ECO:0000256" key="9">
    <source>
        <dbReference type="HAMAP-Rule" id="MF_00123"/>
    </source>
</evidence>
<evidence type="ECO:0000259" key="12">
    <source>
        <dbReference type="SMART" id="SM01016"/>
    </source>
</evidence>
<dbReference type="HAMAP" id="MF_00123">
    <property type="entry name" value="Arg_tRNA_synth"/>
    <property type="match status" value="1"/>
</dbReference>
<protein>
    <recommendedName>
        <fullName evidence="9">Arginine--tRNA ligase</fullName>
        <ecNumber evidence="9">6.1.1.19</ecNumber>
    </recommendedName>
    <alternativeName>
        <fullName evidence="9">Arginyl-tRNA synthetase</fullName>
        <shortName evidence="9">ArgRS</shortName>
    </alternativeName>
</protein>
<dbReference type="CDD" id="cd00671">
    <property type="entry name" value="ArgRS_core"/>
    <property type="match status" value="1"/>
</dbReference>
<dbReference type="InterPro" id="IPR035684">
    <property type="entry name" value="ArgRS_core"/>
</dbReference>
<comment type="catalytic activity">
    <reaction evidence="8 9">
        <text>tRNA(Arg) + L-arginine + ATP = L-arginyl-tRNA(Arg) + AMP + diphosphate</text>
        <dbReference type="Rhea" id="RHEA:20301"/>
        <dbReference type="Rhea" id="RHEA-COMP:9658"/>
        <dbReference type="Rhea" id="RHEA-COMP:9673"/>
        <dbReference type="ChEBI" id="CHEBI:30616"/>
        <dbReference type="ChEBI" id="CHEBI:32682"/>
        <dbReference type="ChEBI" id="CHEBI:33019"/>
        <dbReference type="ChEBI" id="CHEBI:78442"/>
        <dbReference type="ChEBI" id="CHEBI:78513"/>
        <dbReference type="ChEBI" id="CHEBI:456215"/>
        <dbReference type="EC" id="6.1.1.19"/>
    </reaction>
</comment>
<dbReference type="RefSeq" id="WP_373656087.1">
    <property type="nucleotide sequence ID" value="NZ_JBGUAW010000007.1"/>
</dbReference>
<dbReference type="EMBL" id="JBGUAW010000007">
    <property type="protein sequence ID" value="MFA9461299.1"/>
    <property type="molecule type" value="Genomic_DNA"/>
</dbReference>
<keyword evidence="2 9" id="KW-0963">Cytoplasm</keyword>
<dbReference type="InterPro" id="IPR005148">
    <property type="entry name" value="Arg-tRNA-synth_N"/>
</dbReference>
<feature type="domain" description="DALR anticodon binding" evidence="11">
    <location>
        <begin position="458"/>
        <end position="581"/>
    </location>
</feature>
<gene>
    <name evidence="9 13" type="primary">argS</name>
    <name evidence="13" type="ORF">ACERLL_10725</name>
</gene>
<accession>A0ABV4TW07</accession>
<evidence type="ECO:0000256" key="3">
    <source>
        <dbReference type="ARBA" id="ARBA00022598"/>
    </source>
</evidence>
<evidence type="ECO:0000256" key="6">
    <source>
        <dbReference type="ARBA" id="ARBA00022917"/>
    </source>
</evidence>
<keyword evidence="7 9" id="KW-0030">Aminoacyl-tRNA synthetase</keyword>
<dbReference type="EC" id="6.1.1.19" evidence="9"/>
<evidence type="ECO:0000256" key="2">
    <source>
        <dbReference type="ARBA" id="ARBA00022490"/>
    </source>
</evidence>
<comment type="subunit">
    <text evidence="9">Monomer.</text>
</comment>
<comment type="caution">
    <text evidence="13">The sequence shown here is derived from an EMBL/GenBank/DDBJ whole genome shotgun (WGS) entry which is preliminary data.</text>
</comment>
<dbReference type="PROSITE" id="PS00178">
    <property type="entry name" value="AA_TRNA_LIGASE_I"/>
    <property type="match status" value="1"/>
</dbReference>
<dbReference type="Gene3D" id="3.40.50.620">
    <property type="entry name" value="HUPs"/>
    <property type="match status" value="1"/>
</dbReference>
<feature type="short sequence motif" description="'HIGH' region" evidence="9">
    <location>
        <begin position="128"/>
        <end position="138"/>
    </location>
</feature>
<dbReference type="InterPro" id="IPR009080">
    <property type="entry name" value="tRNAsynth_Ia_anticodon-bd"/>
</dbReference>
<proteinExistence type="inferred from homology"/>
<dbReference type="NCBIfam" id="TIGR00456">
    <property type="entry name" value="argS"/>
    <property type="match status" value="1"/>
</dbReference>
<dbReference type="PRINTS" id="PR01038">
    <property type="entry name" value="TRNASYNTHARG"/>
</dbReference>
<keyword evidence="6 9" id="KW-0648">Protein biosynthesis</keyword>